<dbReference type="STRING" id="1963.AQJ27_47880"/>
<evidence type="ECO:0000256" key="1">
    <source>
        <dbReference type="ARBA" id="ARBA00006328"/>
    </source>
</evidence>
<feature type="domain" description="NmrA-like" evidence="3">
    <location>
        <begin position="9"/>
        <end position="262"/>
    </location>
</feature>
<accession>A0A250VUW7</accession>
<proteinExistence type="inferred from homology"/>
<protein>
    <recommendedName>
        <fullName evidence="3">NmrA-like domain-containing protein</fullName>
    </recommendedName>
</protein>
<keyword evidence="5" id="KW-1185">Reference proteome</keyword>
<name>A0A250VUW7_STROL</name>
<comment type="similarity">
    <text evidence="1">Belongs to the NmrA-type oxidoreductase family.</text>
</comment>
<evidence type="ECO:0000313" key="5">
    <source>
        <dbReference type="Proteomes" id="UP000217446"/>
    </source>
</evidence>
<dbReference type="Proteomes" id="UP000217446">
    <property type="component" value="Unassembled WGS sequence"/>
</dbReference>
<dbReference type="InterPro" id="IPR036291">
    <property type="entry name" value="NAD(P)-bd_dom_sf"/>
</dbReference>
<dbReference type="Pfam" id="PF05368">
    <property type="entry name" value="NmrA"/>
    <property type="match status" value="1"/>
</dbReference>
<dbReference type="AlphaFoldDB" id="A0A250VUW7"/>
<dbReference type="SUPFAM" id="SSF51735">
    <property type="entry name" value="NAD(P)-binding Rossmann-fold domains"/>
    <property type="match status" value="1"/>
</dbReference>
<evidence type="ECO:0000256" key="2">
    <source>
        <dbReference type="ARBA" id="ARBA00022857"/>
    </source>
</evidence>
<organism evidence="4 5">
    <name type="scientific">Streptomyces olivochromogenes</name>
    <dbReference type="NCBI Taxonomy" id="1963"/>
    <lineage>
        <taxon>Bacteria</taxon>
        <taxon>Bacillati</taxon>
        <taxon>Actinomycetota</taxon>
        <taxon>Actinomycetes</taxon>
        <taxon>Kitasatosporales</taxon>
        <taxon>Streptomycetaceae</taxon>
        <taxon>Streptomyces</taxon>
    </lineage>
</organism>
<evidence type="ECO:0000313" key="4">
    <source>
        <dbReference type="EMBL" id="GAX57869.1"/>
    </source>
</evidence>
<comment type="caution">
    <text evidence="4">The sequence shown here is derived from an EMBL/GenBank/DDBJ whole genome shotgun (WGS) entry which is preliminary data.</text>
</comment>
<dbReference type="CDD" id="cd05251">
    <property type="entry name" value="NmrA_like_SDR_a"/>
    <property type="match status" value="1"/>
</dbReference>
<sequence>MTQAIYQPTVTVTGATGAQGGATARALLFHGLRVRALTRNPSSAAAEQLRRLGAEVTYADFDDRVGLDAALAGADALFAMSTPFGTDTDAEVRQAVALLDAAAASGTVRHIVFTSAANADRGTGIPHFDSKHRIELHLRSLGIPWTVIAPGVFMDNYTGEWTMSGLREGRFALPLPADLPLPFISAADIGAFAALALRHPEEFAGRRIDLASDRVTCSEIAETLSTACGRPIEFVPVPLAEIEAYSADLAAMFRYFAGTGLDVDVEGLRRDHPEVGWRSFADWAAAQHWDLEAR</sequence>
<dbReference type="PANTHER" id="PTHR42748">
    <property type="entry name" value="NITROGEN METABOLITE REPRESSION PROTEIN NMRA FAMILY MEMBER"/>
    <property type="match status" value="1"/>
</dbReference>
<dbReference type="InterPro" id="IPR051164">
    <property type="entry name" value="NmrA-like_oxidored"/>
</dbReference>
<dbReference type="Gene3D" id="3.40.50.720">
    <property type="entry name" value="NAD(P)-binding Rossmann-like Domain"/>
    <property type="match status" value="1"/>
</dbReference>
<dbReference type="Gene3D" id="3.90.25.10">
    <property type="entry name" value="UDP-galactose 4-epimerase, domain 1"/>
    <property type="match status" value="1"/>
</dbReference>
<dbReference type="EMBL" id="BDQI01000041">
    <property type="protein sequence ID" value="GAX57869.1"/>
    <property type="molecule type" value="Genomic_DNA"/>
</dbReference>
<dbReference type="RefSeq" id="WP_067384532.1">
    <property type="nucleotide sequence ID" value="NZ_BDQI01000041.1"/>
</dbReference>
<dbReference type="PANTHER" id="PTHR42748:SF7">
    <property type="entry name" value="NMRA LIKE REDOX SENSOR 1-RELATED"/>
    <property type="match status" value="1"/>
</dbReference>
<dbReference type="InterPro" id="IPR008030">
    <property type="entry name" value="NmrA-like"/>
</dbReference>
<evidence type="ECO:0000259" key="3">
    <source>
        <dbReference type="Pfam" id="PF05368"/>
    </source>
</evidence>
<gene>
    <name evidence="4" type="ORF">SO3561_09440</name>
</gene>
<keyword evidence="2" id="KW-0521">NADP</keyword>
<reference evidence="5" key="1">
    <citation type="submission" date="2017-05" db="EMBL/GenBank/DDBJ databases">
        <title>Streptomyces olivochromogenes NBRC 3561 whole genome shotgun sequence.</title>
        <authorList>
            <person name="Dohra H."/>
            <person name="Kodani S."/>
        </authorList>
    </citation>
    <scope>NUCLEOTIDE SEQUENCE [LARGE SCALE GENOMIC DNA]</scope>
    <source>
        <strain evidence="5">NBRC 3561</strain>
    </source>
</reference>